<dbReference type="AlphaFoldDB" id="A0A926DHW1"/>
<keyword evidence="3" id="KW-1185">Reference proteome</keyword>
<evidence type="ECO:0000313" key="2">
    <source>
        <dbReference type="EMBL" id="MBC8538151.1"/>
    </source>
</evidence>
<dbReference type="PROSITE" id="PS51257">
    <property type="entry name" value="PROKAR_LIPOPROTEIN"/>
    <property type="match status" value="1"/>
</dbReference>
<organism evidence="2 3">
    <name type="scientific">Guopingia tenuis</name>
    <dbReference type="NCBI Taxonomy" id="2763656"/>
    <lineage>
        <taxon>Bacteria</taxon>
        <taxon>Bacillati</taxon>
        <taxon>Bacillota</taxon>
        <taxon>Clostridia</taxon>
        <taxon>Christensenellales</taxon>
        <taxon>Christensenellaceae</taxon>
        <taxon>Guopingia</taxon>
    </lineage>
</organism>
<sequence length="125" mass="13316">MKKGIALSLVLLMVVFAVVGCGGAGNNEVVGTWKMSEVEAAGQTITVDQMIELMPSMESLLNMTITFEQGDKVKVEAAGISGEGTYKVDGSKVTISAEGQSMDFTLENGKMVIEQDGTKCYLKKQ</sequence>
<dbReference type="RefSeq" id="WP_178619086.1">
    <property type="nucleotide sequence ID" value="NZ_JACRSS010000001.1"/>
</dbReference>
<protein>
    <submittedName>
        <fullName evidence="2">Lipocalin family protein</fullName>
    </submittedName>
</protein>
<gene>
    <name evidence="2" type="ORF">H8693_04305</name>
</gene>
<accession>A0A926DHW1</accession>
<dbReference type="InterPro" id="IPR024311">
    <property type="entry name" value="Lipocalin-like"/>
</dbReference>
<proteinExistence type="predicted"/>
<name>A0A926DHW1_9FIRM</name>
<feature type="domain" description="Lipocalin-like" evidence="1">
    <location>
        <begin position="30"/>
        <end position="113"/>
    </location>
</feature>
<comment type="caution">
    <text evidence="2">The sequence shown here is derived from an EMBL/GenBank/DDBJ whole genome shotgun (WGS) entry which is preliminary data.</text>
</comment>
<dbReference type="Pfam" id="PF13648">
    <property type="entry name" value="Lipocalin_4"/>
    <property type="match status" value="1"/>
</dbReference>
<evidence type="ECO:0000313" key="3">
    <source>
        <dbReference type="Proteomes" id="UP000617951"/>
    </source>
</evidence>
<dbReference type="EMBL" id="JACRSS010000001">
    <property type="protein sequence ID" value="MBC8538151.1"/>
    <property type="molecule type" value="Genomic_DNA"/>
</dbReference>
<dbReference type="Proteomes" id="UP000617951">
    <property type="component" value="Unassembled WGS sequence"/>
</dbReference>
<evidence type="ECO:0000259" key="1">
    <source>
        <dbReference type="Pfam" id="PF13648"/>
    </source>
</evidence>
<reference evidence="2" key="1">
    <citation type="submission" date="2020-08" db="EMBL/GenBank/DDBJ databases">
        <title>Genome public.</title>
        <authorList>
            <person name="Liu C."/>
            <person name="Sun Q."/>
        </authorList>
    </citation>
    <scope>NUCLEOTIDE SEQUENCE</scope>
    <source>
        <strain evidence="2">NSJ-63</strain>
    </source>
</reference>